<evidence type="ECO:0000256" key="2">
    <source>
        <dbReference type="SAM" id="Phobius"/>
    </source>
</evidence>
<feature type="transmembrane region" description="Helical" evidence="2">
    <location>
        <begin position="484"/>
        <end position="509"/>
    </location>
</feature>
<reference evidence="3 4" key="1">
    <citation type="submission" date="2022-05" db="EMBL/GenBank/DDBJ databases">
        <title>Chromosome-level reference genomes for two strains of Caenorhabditis briggsae: an improved platform for comparative genomics.</title>
        <authorList>
            <person name="Stevens L."/>
            <person name="Andersen E.C."/>
        </authorList>
    </citation>
    <scope>NUCLEOTIDE SEQUENCE [LARGE SCALE GENOMIC DNA]</scope>
    <source>
        <strain evidence="3">QX1410_ONT</strain>
        <tissue evidence="3">Whole-organism</tissue>
    </source>
</reference>
<dbReference type="Proteomes" id="UP000827892">
    <property type="component" value="Chromosome II"/>
</dbReference>
<name>A0AAE9ISR8_CAEBR</name>
<feature type="compositionally biased region" description="Acidic residues" evidence="1">
    <location>
        <begin position="346"/>
        <end position="358"/>
    </location>
</feature>
<dbReference type="OMA" id="MSSEFYW"/>
<evidence type="ECO:0000256" key="1">
    <source>
        <dbReference type="SAM" id="MobiDB-lite"/>
    </source>
</evidence>
<accession>A0AAE9ISR8</accession>
<feature type="transmembrane region" description="Helical" evidence="2">
    <location>
        <begin position="137"/>
        <end position="166"/>
    </location>
</feature>
<feature type="region of interest" description="Disordered" evidence="1">
    <location>
        <begin position="314"/>
        <end position="411"/>
    </location>
</feature>
<keyword evidence="2" id="KW-0472">Membrane</keyword>
<organism evidence="3 4">
    <name type="scientific">Caenorhabditis briggsae</name>
    <dbReference type="NCBI Taxonomy" id="6238"/>
    <lineage>
        <taxon>Eukaryota</taxon>
        <taxon>Metazoa</taxon>
        <taxon>Ecdysozoa</taxon>
        <taxon>Nematoda</taxon>
        <taxon>Chromadorea</taxon>
        <taxon>Rhabditida</taxon>
        <taxon>Rhabditina</taxon>
        <taxon>Rhabditomorpha</taxon>
        <taxon>Rhabditoidea</taxon>
        <taxon>Rhabditidae</taxon>
        <taxon>Peloderinae</taxon>
        <taxon>Caenorhabditis</taxon>
    </lineage>
</organism>
<feature type="compositionally biased region" description="Low complexity" evidence="1">
    <location>
        <begin position="359"/>
        <end position="411"/>
    </location>
</feature>
<feature type="compositionally biased region" description="Acidic residues" evidence="1">
    <location>
        <begin position="317"/>
        <end position="331"/>
    </location>
</feature>
<evidence type="ECO:0000313" key="4">
    <source>
        <dbReference type="Proteomes" id="UP000827892"/>
    </source>
</evidence>
<evidence type="ECO:0000313" key="3">
    <source>
        <dbReference type="EMBL" id="ULU04367.1"/>
    </source>
</evidence>
<keyword evidence="2" id="KW-0812">Transmembrane</keyword>
<feature type="transmembrane region" description="Helical" evidence="2">
    <location>
        <begin position="602"/>
        <end position="623"/>
    </location>
</feature>
<protein>
    <submittedName>
        <fullName evidence="3">Uncharacterized protein</fullName>
    </submittedName>
</protein>
<feature type="transmembrane region" description="Helical" evidence="2">
    <location>
        <begin position="91"/>
        <end position="116"/>
    </location>
</feature>
<sequence length="676" mass="75944">MFVSGVGCEPTNLLAFRGNKKTEIASWRWRKMESAIETDSTYYVLMASYILNALTLRHDHDAAERTLHHFWDTKDLLDTGLFEEHITSQPLLAASLFSLIACSIGLIVFAIIFLICRFRGQCGSQKYQEYPSNATNYAIYLMLFFISWLIVTSASAYFVLAGIGFWSEKLDARKPFTNASLVRLSRSTIGDLYASYDYHGDFENVSEAPRKSLKRIHIHRKPLLHTFRKRIEIPIRPLAEVTFTGTSDKFITKNRPILDLNSNQNDGSEEDKIDEFESFKRLQNLPEPSLPTEEEIKNQVQEHSGIPGIAEIFGNSEDPEDVADNSEEAETSENQSLVVTGGTMTIEEEDSEDVESEESTTTTTTITMTTTTTVPITTVPTTTASTTKSTTTVAPTMETTKTTTTTTKTTTTASPSTISAIFPEVTWTQIEETNSDDVLDQLLTHAETHPDVPADNSLSYNPNLTYFSLHSRFLVFVCRLTFCFVALALLFVILPTFFLVVAGTGCYIYSDHPMNRSSVSNKIGQVVSINASILLFMSPCMLIFSSFTLFYTHCHELLCATIQLQNQQARGIIDTNHQSLIENYSINTNQCARSLAPVQSLLLSSLLLCISLLPCVFAMFKLVKYYFRMSSEFYWNAADNFAGRQFSKQQDFPRYQSTVIYPDDDMTAGYAVYGQI</sequence>
<proteinExistence type="predicted"/>
<gene>
    <name evidence="3" type="ORF">L3Y34_017263</name>
</gene>
<feature type="transmembrane region" description="Helical" evidence="2">
    <location>
        <begin position="529"/>
        <end position="551"/>
    </location>
</feature>
<keyword evidence="2" id="KW-1133">Transmembrane helix</keyword>
<dbReference type="AlphaFoldDB" id="A0AAE9ISR8"/>
<dbReference type="EMBL" id="CP090892">
    <property type="protein sequence ID" value="ULU04367.1"/>
    <property type="molecule type" value="Genomic_DNA"/>
</dbReference>